<accession>A0ABC8VT16</accession>
<sequence length="180" mass="19475">MGNMLPACLIQGSSSSLLPPMNTKHWSRSMKILVKTLRRSAKRPHYFSNRVKATASASREISAAGQATTATPRTGRGPRSGGQNDRRRAAVRVKVVLTRAEAARLLSLTADGHRTAAQVAGELKRMQAAANRSSSRASTAQVISELKRMEELVVARASTSPSASTTAWRPVLESIPEEWQ</sequence>
<evidence type="ECO:0000256" key="1">
    <source>
        <dbReference type="SAM" id="MobiDB-lite"/>
    </source>
</evidence>
<proteinExistence type="predicted"/>
<evidence type="ECO:0000313" key="2">
    <source>
        <dbReference type="EMBL" id="CAL4896236.1"/>
    </source>
</evidence>
<feature type="region of interest" description="Disordered" evidence="1">
    <location>
        <begin position="57"/>
        <end position="88"/>
    </location>
</feature>
<dbReference type="Proteomes" id="UP001497457">
    <property type="component" value="Chromosome 9rd"/>
</dbReference>
<dbReference type="AlphaFoldDB" id="A0ABC8VT16"/>
<protein>
    <submittedName>
        <fullName evidence="2">Uncharacterized protein</fullName>
    </submittedName>
</protein>
<name>A0ABC8VT16_9POAL</name>
<organism evidence="2 4">
    <name type="scientific">Urochloa decumbens</name>
    <dbReference type="NCBI Taxonomy" id="240449"/>
    <lineage>
        <taxon>Eukaryota</taxon>
        <taxon>Viridiplantae</taxon>
        <taxon>Streptophyta</taxon>
        <taxon>Embryophyta</taxon>
        <taxon>Tracheophyta</taxon>
        <taxon>Spermatophyta</taxon>
        <taxon>Magnoliopsida</taxon>
        <taxon>Liliopsida</taxon>
        <taxon>Poales</taxon>
        <taxon>Poaceae</taxon>
        <taxon>PACMAD clade</taxon>
        <taxon>Panicoideae</taxon>
        <taxon>Panicodae</taxon>
        <taxon>Paniceae</taxon>
        <taxon>Melinidinae</taxon>
        <taxon>Urochloa</taxon>
    </lineage>
</organism>
<reference evidence="2" key="1">
    <citation type="submission" date="2024-10" db="EMBL/GenBank/DDBJ databases">
        <authorList>
            <person name="Ryan C."/>
        </authorList>
    </citation>
    <scope>NUCLEOTIDE SEQUENCE [LARGE SCALE GENOMIC DNA]</scope>
</reference>
<feature type="compositionally biased region" description="Low complexity" evidence="1">
    <location>
        <begin position="63"/>
        <end position="83"/>
    </location>
</feature>
<dbReference type="Proteomes" id="UP001497457">
    <property type="component" value="Chromosome 10rd"/>
</dbReference>
<keyword evidence="4" id="KW-1185">Reference proteome</keyword>
<gene>
    <name evidence="3" type="ORF">URODEC1_LOCUS117718</name>
    <name evidence="2" type="ORF">URODEC1_LOCUS6521</name>
</gene>
<evidence type="ECO:0000313" key="4">
    <source>
        <dbReference type="Proteomes" id="UP001497457"/>
    </source>
</evidence>
<dbReference type="EMBL" id="OZ075119">
    <property type="protein sequence ID" value="CAL5097552.1"/>
    <property type="molecule type" value="Genomic_DNA"/>
</dbReference>
<dbReference type="EMBL" id="OZ075120">
    <property type="protein sequence ID" value="CAL4896236.1"/>
    <property type="molecule type" value="Genomic_DNA"/>
</dbReference>
<evidence type="ECO:0000313" key="3">
    <source>
        <dbReference type="EMBL" id="CAL5097552.1"/>
    </source>
</evidence>